<proteinExistence type="predicted"/>
<organism evidence="2 3">
    <name type="scientific">Aldrovandia affinis</name>
    <dbReference type="NCBI Taxonomy" id="143900"/>
    <lineage>
        <taxon>Eukaryota</taxon>
        <taxon>Metazoa</taxon>
        <taxon>Chordata</taxon>
        <taxon>Craniata</taxon>
        <taxon>Vertebrata</taxon>
        <taxon>Euteleostomi</taxon>
        <taxon>Actinopterygii</taxon>
        <taxon>Neopterygii</taxon>
        <taxon>Teleostei</taxon>
        <taxon>Notacanthiformes</taxon>
        <taxon>Halosauridae</taxon>
        <taxon>Aldrovandia</taxon>
    </lineage>
</organism>
<reference evidence="2" key="1">
    <citation type="journal article" date="2023" name="Science">
        <title>Genome structures resolve the early diversification of teleost fishes.</title>
        <authorList>
            <person name="Parey E."/>
            <person name="Louis A."/>
            <person name="Montfort J."/>
            <person name="Bouchez O."/>
            <person name="Roques C."/>
            <person name="Iampietro C."/>
            <person name="Lluch J."/>
            <person name="Castinel A."/>
            <person name="Donnadieu C."/>
            <person name="Desvignes T."/>
            <person name="Floi Bucao C."/>
            <person name="Jouanno E."/>
            <person name="Wen M."/>
            <person name="Mejri S."/>
            <person name="Dirks R."/>
            <person name="Jansen H."/>
            <person name="Henkel C."/>
            <person name="Chen W.J."/>
            <person name="Zahm M."/>
            <person name="Cabau C."/>
            <person name="Klopp C."/>
            <person name="Thompson A.W."/>
            <person name="Robinson-Rechavi M."/>
            <person name="Braasch I."/>
            <person name="Lecointre G."/>
            <person name="Bobe J."/>
            <person name="Postlethwait J.H."/>
            <person name="Berthelot C."/>
            <person name="Roest Crollius H."/>
            <person name="Guiguen Y."/>
        </authorList>
    </citation>
    <scope>NUCLEOTIDE SEQUENCE</scope>
    <source>
        <strain evidence="2">NC1722</strain>
    </source>
</reference>
<gene>
    <name evidence="2" type="ORF">AAFF_G00198950</name>
</gene>
<name>A0AAD7W6I3_9TELE</name>
<evidence type="ECO:0000256" key="1">
    <source>
        <dbReference type="SAM" id="MobiDB-lite"/>
    </source>
</evidence>
<dbReference type="AlphaFoldDB" id="A0AAD7W6I3"/>
<dbReference type="EMBL" id="JAINUG010000266">
    <property type="protein sequence ID" value="KAJ8384689.1"/>
    <property type="molecule type" value="Genomic_DNA"/>
</dbReference>
<evidence type="ECO:0000313" key="3">
    <source>
        <dbReference type="Proteomes" id="UP001221898"/>
    </source>
</evidence>
<feature type="region of interest" description="Disordered" evidence="1">
    <location>
        <begin position="24"/>
        <end position="43"/>
    </location>
</feature>
<dbReference type="Proteomes" id="UP001221898">
    <property type="component" value="Unassembled WGS sequence"/>
</dbReference>
<sequence>MRWGVGGGDSTLCVTVTRWGRGSIVSGDPGAHSPAHSDGRGAAEARAVSVHLGAYDSEPSSLARRATATSVSPTEVESASRRTSLLTAFSTRAGCARGHSSLSGIQTRSRVNR</sequence>
<evidence type="ECO:0000313" key="2">
    <source>
        <dbReference type="EMBL" id="KAJ8384689.1"/>
    </source>
</evidence>
<protein>
    <submittedName>
        <fullName evidence="2">Uncharacterized protein</fullName>
    </submittedName>
</protein>
<accession>A0AAD7W6I3</accession>
<keyword evidence="3" id="KW-1185">Reference proteome</keyword>
<comment type="caution">
    <text evidence="2">The sequence shown here is derived from an EMBL/GenBank/DDBJ whole genome shotgun (WGS) entry which is preliminary data.</text>
</comment>